<gene>
    <name evidence="8" type="ORF">HHK36_025408</name>
</gene>
<keyword evidence="9" id="KW-1185">Reference proteome</keyword>
<dbReference type="GO" id="GO:0003677">
    <property type="term" value="F:DNA binding"/>
    <property type="evidence" value="ECO:0007669"/>
    <property type="project" value="UniProtKB-KW"/>
</dbReference>
<dbReference type="AlphaFoldDB" id="A0A835D307"/>
<evidence type="ECO:0000256" key="4">
    <source>
        <dbReference type="ARBA" id="ARBA00023125"/>
    </source>
</evidence>
<evidence type="ECO:0000256" key="1">
    <source>
        <dbReference type="ARBA" id="ARBA00004123"/>
    </source>
</evidence>
<keyword evidence="4" id="KW-0238">DNA-binding</keyword>
<evidence type="ECO:0000256" key="6">
    <source>
        <dbReference type="ARBA" id="ARBA00023242"/>
    </source>
</evidence>
<dbReference type="EMBL" id="JABCRI010000019">
    <property type="protein sequence ID" value="KAF8388728.1"/>
    <property type="molecule type" value="Genomic_DNA"/>
</dbReference>
<proteinExistence type="predicted"/>
<protein>
    <recommendedName>
        <fullName evidence="7">TF-B3 domain-containing protein</fullName>
    </recommendedName>
</protein>
<dbReference type="InterPro" id="IPR003340">
    <property type="entry name" value="B3_DNA-bd"/>
</dbReference>
<evidence type="ECO:0000313" key="9">
    <source>
        <dbReference type="Proteomes" id="UP000655225"/>
    </source>
</evidence>
<comment type="subcellular location">
    <subcellularLocation>
        <location evidence="1">Nucleus</location>
    </subcellularLocation>
</comment>
<evidence type="ECO:0000256" key="5">
    <source>
        <dbReference type="ARBA" id="ARBA00023163"/>
    </source>
</evidence>
<dbReference type="Proteomes" id="UP000655225">
    <property type="component" value="Unassembled WGS sequence"/>
</dbReference>
<dbReference type="GO" id="GO:0005634">
    <property type="term" value="C:nucleus"/>
    <property type="evidence" value="ECO:0007669"/>
    <property type="project" value="UniProtKB-SubCell"/>
</dbReference>
<comment type="caution">
    <text evidence="8">The sequence shown here is derived from an EMBL/GenBank/DDBJ whole genome shotgun (WGS) entry which is preliminary data.</text>
</comment>
<dbReference type="SMART" id="SM01019">
    <property type="entry name" value="B3"/>
    <property type="match status" value="2"/>
</dbReference>
<accession>A0A835D307</accession>
<dbReference type="CDD" id="cd10017">
    <property type="entry name" value="B3_DNA"/>
    <property type="match status" value="2"/>
</dbReference>
<evidence type="ECO:0000256" key="2">
    <source>
        <dbReference type="ARBA" id="ARBA00022737"/>
    </source>
</evidence>
<dbReference type="PANTHER" id="PTHR31674:SF62">
    <property type="entry name" value="B3 DOMAIN-CONTAINING PROTEIN REM14-RELATED"/>
    <property type="match status" value="1"/>
</dbReference>
<evidence type="ECO:0000259" key="7">
    <source>
        <dbReference type="PROSITE" id="PS50863"/>
    </source>
</evidence>
<evidence type="ECO:0000313" key="8">
    <source>
        <dbReference type="EMBL" id="KAF8388728.1"/>
    </source>
</evidence>
<feature type="domain" description="TF-B3" evidence="7">
    <location>
        <begin position="1"/>
        <end position="77"/>
    </location>
</feature>
<keyword evidence="2" id="KW-0677">Repeat</keyword>
<dbReference type="Gene3D" id="2.40.330.10">
    <property type="entry name" value="DNA-binding pseudobarrel domain"/>
    <property type="match status" value="2"/>
</dbReference>
<keyword evidence="3" id="KW-0805">Transcription regulation</keyword>
<evidence type="ECO:0000256" key="3">
    <source>
        <dbReference type="ARBA" id="ARBA00023015"/>
    </source>
</evidence>
<reference evidence="8 9" key="1">
    <citation type="submission" date="2020-04" db="EMBL/GenBank/DDBJ databases">
        <title>Plant Genome Project.</title>
        <authorList>
            <person name="Zhang R.-G."/>
        </authorList>
    </citation>
    <scope>NUCLEOTIDE SEQUENCE [LARGE SCALE GENOMIC DNA]</scope>
    <source>
        <strain evidence="8">YNK0</strain>
        <tissue evidence="8">Leaf</tissue>
    </source>
</reference>
<dbReference type="PROSITE" id="PS50863">
    <property type="entry name" value="B3"/>
    <property type="match status" value="2"/>
</dbReference>
<dbReference type="OrthoDB" id="1109907at2759"/>
<dbReference type="PANTHER" id="PTHR31674">
    <property type="entry name" value="B3 DOMAIN-CONTAINING PROTEIN REM-LIKE 3-RELATED"/>
    <property type="match status" value="1"/>
</dbReference>
<name>A0A835D307_TETSI</name>
<dbReference type="SUPFAM" id="SSF101936">
    <property type="entry name" value="DNA-binding pseudobarrel domain"/>
    <property type="match status" value="2"/>
</dbReference>
<feature type="domain" description="TF-B3" evidence="7">
    <location>
        <begin position="135"/>
        <end position="229"/>
    </location>
</feature>
<sequence>MLQYIPGAFLKYLDGETCDDVALRSCRGKSWHVKINGLRFEEGWEDFARDHGLRVGDFLVFSYEEGMVFNVLVFDPSACERNYLRFDFKVDDQMEEKGGKVEMVKDFKGIIKARQPMARPKMQDKACSFSHGHPSFVTTVKPFNLKKGRLNIPRDFARLNGLPKKCCEMTIRDQKGRSWPVTLRKCKNDGRVYIGCGWRRFSVANGLKLGDVCTFELILEEDMMMFHWL</sequence>
<dbReference type="Pfam" id="PF02362">
    <property type="entry name" value="B3"/>
    <property type="match status" value="2"/>
</dbReference>
<dbReference type="InterPro" id="IPR039218">
    <property type="entry name" value="REM_fam"/>
</dbReference>
<keyword evidence="5" id="KW-0804">Transcription</keyword>
<dbReference type="InterPro" id="IPR015300">
    <property type="entry name" value="DNA-bd_pseudobarrel_sf"/>
</dbReference>
<keyword evidence="6" id="KW-0539">Nucleus</keyword>
<dbReference type="OMA" id="WVLRWAM"/>
<organism evidence="8 9">
    <name type="scientific">Tetracentron sinense</name>
    <name type="common">Spur-leaf</name>
    <dbReference type="NCBI Taxonomy" id="13715"/>
    <lineage>
        <taxon>Eukaryota</taxon>
        <taxon>Viridiplantae</taxon>
        <taxon>Streptophyta</taxon>
        <taxon>Embryophyta</taxon>
        <taxon>Tracheophyta</taxon>
        <taxon>Spermatophyta</taxon>
        <taxon>Magnoliopsida</taxon>
        <taxon>Trochodendrales</taxon>
        <taxon>Trochodendraceae</taxon>
        <taxon>Tetracentron</taxon>
    </lineage>
</organism>